<dbReference type="PROSITE" id="PS51192">
    <property type="entry name" value="HELICASE_ATP_BIND_1"/>
    <property type="match status" value="1"/>
</dbReference>
<feature type="compositionally biased region" description="Low complexity" evidence="3">
    <location>
        <begin position="915"/>
        <end position="932"/>
    </location>
</feature>
<dbReference type="InterPro" id="IPR027417">
    <property type="entry name" value="P-loop_NTPase"/>
</dbReference>
<gene>
    <name evidence="9" type="ORF">KFE25_001158</name>
</gene>
<dbReference type="GO" id="GO:0009380">
    <property type="term" value="C:excinuclease repair complex"/>
    <property type="evidence" value="ECO:0007669"/>
    <property type="project" value="InterPro"/>
</dbReference>
<dbReference type="PROSITE" id="PS50165">
    <property type="entry name" value="UVRC"/>
    <property type="match status" value="1"/>
</dbReference>
<evidence type="ECO:0000259" key="6">
    <source>
        <dbReference type="PROSITE" id="PS50967"/>
    </source>
</evidence>
<feature type="compositionally biased region" description="Basic residues" evidence="3">
    <location>
        <begin position="901"/>
        <end position="913"/>
    </location>
</feature>
<dbReference type="InterPro" id="IPR010997">
    <property type="entry name" value="HRDC-like_sf"/>
</dbReference>
<evidence type="ECO:0000259" key="7">
    <source>
        <dbReference type="PROSITE" id="PS51192"/>
    </source>
</evidence>
<dbReference type="PROSITE" id="PS50967">
    <property type="entry name" value="HRDC"/>
    <property type="match status" value="1"/>
</dbReference>
<keyword evidence="2" id="KW-0227">DNA damage</keyword>
<feature type="region of interest" description="Disordered" evidence="3">
    <location>
        <begin position="1472"/>
        <end position="1521"/>
    </location>
</feature>
<dbReference type="GO" id="GO:0006289">
    <property type="term" value="P:nucleotide-excision repair"/>
    <property type="evidence" value="ECO:0007669"/>
    <property type="project" value="InterPro"/>
</dbReference>
<feature type="signal peptide" evidence="4">
    <location>
        <begin position="1"/>
        <end position="20"/>
    </location>
</feature>
<keyword evidence="1" id="KW-0228">DNA excision</keyword>
<dbReference type="Pfam" id="PF04851">
    <property type="entry name" value="ResIII"/>
    <property type="match status" value="1"/>
</dbReference>
<dbReference type="InterPro" id="IPR014001">
    <property type="entry name" value="Helicase_ATP-bd"/>
</dbReference>
<dbReference type="SMART" id="SM00490">
    <property type="entry name" value="HELICc"/>
    <property type="match status" value="1"/>
</dbReference>
<dbReference type="OrthoDB" id="16911at2759"/>
<protein>
    <recommendedName>
        <fullName evidence="11">DNA helicase</fullName>
    </recommendedName>
</protein>
<dbReference type="GO" id="GO:0016887">
    <property type="term" value="F:ATP hydrolysis activity"/>
    <property type="evidence" value="ECO:0007669"/>
    <property type="project" value="InterPro"/>
</dbReference>
<evidence type="ECO:0000313" key="9">
    <source>
        <dbReference type="EMBL" id="KAG8461554.1"/>
    </source>
</evidence>
<feature type="domain" description="HRDC" evidence="6">
    <location>
        <begin position="1392"/>
        <end position="1474"/>
    </location>
</feature>
<feature type="region of interest" description="Disordered" evidence="3">
    <location>
        <begin position="232"/>
        <end position="251"/>
    </location>
</feature>
<dbReference type="Gene3D" id="1.10.150.80">
    <property type="entry name" value="HRDC domain"/>
    <property type="match status" value="1"/>
</dbReference>
<name>A0A8J5XJA7_DIALT</name>
<dbReference type="Gene3D" id="3.40.50.300">
    <property type="entry name" value="P-loop containing nucleotide triphosphate hydrolases"/>
    <property type="match status" value="3"/>
</dbReference>
<dbReference type="Pfam" id="PF00271">
    <property type="entry name" value="Helicase_C"/>
    <property type="match status" value="1"/>
</dbReference>
<dbReference type="Gene3D" id="3.30.420.340">
    <property type="entry name" value="UvrC, RNAse H endonuclease domain"/>
    <property type="match status" value="1"/>
</dbReference>
<dbReference type="Pfam" id="PF08459">
    <property type="entry name" value="UvrC_RNaseH_dom"/>
    <property type="match status" value="1"/>
</dbReference>
<reference evidence="9" key="1">
    <citation type="submission" date="2021-05" db="EMBL/GenBank/DDBJ databases">
        <title>The genome of the haptophyte Pavlova lutheri (Diacronema luteri, Pavlovales) - a model for lipid biosynthesis in eukaryotic algae.</title>
        <authorList>
            <person name="Hulatt C.J."/>
            <person name="Posewitz M.C."/>
        </authorList>
    </citation>
    <scope>NUCLEOTIDE SEQUENCE</scope>
    <source>
        <strain evidence="9">NIVA-4/92</strain>
    </source>
</reference>
<dbReference type="InterPro" id="IPR038476">
    <property type="entry name" value="UvrC_RNase_H_dom_sf"/>
</dbReference>
<feature type="compositionally biased region" description="Basic and acidic residues" evidence="3">
    <location>
        <begin position="831"/>
        <end position="847"/>
    </location>
</feature>
<dbReference type="InterPro" id="IPR006935">
    <property type="entry name" value="Helicase/UvrB_N"/>
</dbReference>
<dbReference type="InterPro" id="IPR024759">
    <property type="entry name" value="UvrB_YAD/RRR_dom"/>
</dbReference>
<keyword evidence="10" id="KW-1185">Reference proteome</keyword>
<feature type="region of interest" description="Disordered" evidence="3">
    <location>
        <begin position="831"/>
        <end position="950"/>
    </location>
</feature>
<evidence type="ECO:0008006" key="11">
    <source>
        <dbReference type="Google" id="ProtNLM"/>
    </source>
</evidence>
<dbReference type="InterPro" id="IPR001162">
    <property type="entry name" value="UvrC_RNase_H_dom"/>
</dbReference>
<feature type="compositionally biased region" description="Gly residues" evidence="3">
    <location>
        <begin position="232"/>
        <end position="241"/>
    </location>
</feature>
<dbReference type="InterPro" id="IPR002121">
    <property type="entry name" value="HRDC_dom"/>
</dbReference>
<dbReference type="SUPFAM" id="SSF52540">
    <property type="entry name" value="P-loop containing nucleoside triphosphate hydrolases"/>
    <property type="match status" value="2"/>
</dbReference>
<dbReference type="InterPro" id="IPR004807">
    <property type="entry name" value="UvrB"/>
</dbReference>
<dbReference type="PANTHER" id="PTHR24029:SF0">
    <property type="entry name" value="UVRABC SYSTEM PROTEIN B"/>
    <property type="match status" value="1"/>
</dbReference>
<feature type="domain" description="Helicase ATP-binding" evidence="7">
    <location>
        <begin position="617"/>
        <end position="751"/>
    </location>
</feature>
<dbReference type="PANTHER" id="PTHR24029">
    <property type="entry name" value="UVRABC SYSTEM PROTEIN B"/>
    <property type="match status" value="1"/>
</dbReference>
<comment type="caution">
    <text evidence="9">The sequence shown here is derived from an EMBL/GenBank/DDBJ whole genome shotgun (WGS) entry which is preliminary data.</text>
</comment>
<dbReference type="Proteomes" id="UP000751190">
    <property type="component" value="Unassembled WGS sequence"/>
</dbReference>
<evidence type="ECO:0000313" key="10">
    <source>
        <dbReference type="Proteomes" id="UP000751190"/>
    </source>
</evidence>
<dbReference type="SMART" id="SM00487">
    <property type="entry name" value="DEXDc"/>
    <property type="match status" value="1"/>
</dbReference>
<feature type="compositionally biased region" description="Gly residues" evidence="3">
    <location>
        <begin position="533"/>
        <end position="544"/>
    </location>
</feature>
<keyword evidence="2" id="KW-0267">Excision nuclease</keyword>
<evidence type="ECO:0000256" key="2">
    <source>
        <dbReference type="ARBA" id="ARBA00022881"/>
    </source>
</evidence>
<dbReference type="EMBL" id="JAGTXO010000025">
    <property type="protein sequence ID" value="KAG8461554.1"/>
    <property type="molecule type" value="Genomic_DNA"/>
</dbReference>
<accession>A0A8J5XJA7</accession>
<dbReference type="InterPro" id="IPR044876">
    <property type="entry name" value="HRDC_dom_sf"/>
</dbReference>
<proteinExistence type="predicted"/>
<dbReference type="GO" id="GO:0003677">
    <property type="term" value="F:DNA binding"/>
    <property type="evidence" value="ECO:0007669"/>
    <property type="project" value="InterPro"/>
</dbReference>
<keyword evidence="2" id="KW-0234">DNA repair</keyword>
<evidence type="ECO:0000256" key="1">
    <source>
        <dbReference type="ARBA" id="ARBA00022769"/>
    </source>
</evidence>
<dbReference type="GO" id="GO:0005524">
    <property type="term" value="F:ATP binding"/>
    <property type="evidence" value="ECO:0007669"/>
    <property type="project" value="InterPro"/>
</dbReference>
<keyword evidence="4" id="KW-0732">Signal</keyword>
<dbReference type="PROSITE" id="PS51194">
    <property type="entry name" value="HELICASE_CTER"/>
    <property type="match status" value="1"/>
</dbReference>
<feature type="compositionally biased region" description="Low complexity" evidence="3">
    <location>
        <begin position="1484"/>
        <end position="1498"/>
    </location>
</feature>
<sequence length="1521" mass="157844">MLMLVCALSLGARLLPGSGARRLATRAAVAAPPAPPVALRRVAATETARHWRSVARAAEAAALRGWFGERPCAADRECLDALVHGLALTERPDGELAQNAAARETSRALERALLDGDTRAASALLTSALDSSATAAEHLAAVCEGLSAAAVSAGAFGTLVRALALDGREQLRRCECFDISHLHGRATVGAYSVLRDGLAAVDEYGCIAIGMAPSADDPAAMREALSWRLGGSGGGGGGGGAHEAADERARPPGELPTLLLVDGGKPQLSAARRTLAAAGVAERGAHGVRVVALAKQEEKLFVAAADGGVDELQLPLDSPALSLFRRLRDEAHATAILSHRTLRHAAEFESVFDGLGVVVGTQRRLRERFGTADALLAATPAALRDAADGQLDDDAAGALARALAARAPRRAARLSHAPELLAGYESAVAAAVASSRRAGRAVTGWAAEARAARWWAQRRPHRLDALERRDGLVDRLASALCVLATGGLATGGTARAAMLDAELRGWAADAERRALESAARARALAHTTFKSSGSGGGGGGGDGDAGQEAAAQVVTASLDDSDVGLVPDEGPSAAAASPSALPAHAREWQGRRHASFELCAPYEPSGDQSAAIDALCTQLRAGAPRVALRGATGTGKTFAMASVIARLDRAALVLAPNKVLAAQLCAELRAFFPRNSVHYFASNFDYYRPEAFNAVSDSYVEKVSQINDAVDALRHAATCALFERRDVIVVATVSCIYGLGVPEAYLERALLVHARQRWASVRELAHALEQLGYRHAAPGGATVSRGEFRLRLRGAQADAPVGTPAAAAAPARGALVVELAPVAEGTSGESRRILHLELDRIDTREQPGNEGEGEGEDMCGERPAGDVGAVKGARSGANEHVQADGGGDAGGPWELTAIRAVHVRTGRAARPTKKGSAAAGQRAASAARAGDASADDGLDDKSQAEPQPNGATTRALAVLGARAAGSSPASAPAPAPAPALALSPPEDLDEAVLYPASHHVSGAGERERVVRAIADELLARVEELSAAGRTLEAERLTARVSADLAAFASGEAVRGIENYSLHLDGRRAPGEPPRTLLDYLPADDWLLLVDESHLTVAQLSAMHAGDSQRKATLIENGFRLPSAADNRPLTGDEFWAKVPQAVLVSATPGAELAMCRAAREPIVEMLIRPTGVVDPRVSVVPSAQYEDHLLAQLAVRRARGERALVTTLTKRSAEALADFLNARGVSAVHLHADVGSAARLASIERLRDGTHDVLVGCNLLREGLDLPMVSLVAIVDADKMGFLRSATSLVQTIGRAARHVRGEAILYSEGGRLSDAMREAIDETDRRRRVQLAYNERHGRAPVPLRTPTADGVSDAPSPVDVERAKLLASLNGGRRARAGLDAPLPPGGALEGRARERYDAIRAWRDAAARGAQVRPFKVLTEATMLALAAQAPVPSTIEALLDVKGIGPVKAGRFGEQLLLVLADDARRAAAEAGPEPPPPAGAQAGALAGGADAEPSSGRPNGSGVRTTTASASSSVTS</sequence>
<dbReference type="SUPFAM" id="SSF47819">
    <property type="entry name" value="HRDC-like"/>
    <property type="match status" value="1"/>
</dbReference>
<dbReference type="GO" id="GO:0009381">
    <property type="term" value="F:excinuclease ABC activity"/>
    <property type="evidence" value="ECO:0007669"/>
    <property type="project" value="InterPro"/>
</dbReference>
<feature type="region of interest" description="Disordered" evidence="3">
    <location>
        <begin position="526"/>
        <end position="548"/>
    </location>
</feature>
<evidence type="ECO:0000259" key="5">
    <source>
        <dbReference type="PROSITE" id="PS50165"/>
    </source>
</evidence>
<dbReference type="OMA" id="HAREWQG"/>
<dbReference type="InterPro" id="IPR001650">
    <property type="entry name" value="Helicase_C-like"/>
</dbReference>
<evidence type="ECO:0000256" key="4">
    <source>
        <dbReference type="SAM" id="SignalP"/>
    </source>
</evidence>
<organism evidence="9 10">
    <name type="scientific">Diacronema lutheri</name>
    <name type="common">Unicellular marine alga</name>
    <name type="synonym">Monochrysis lutheri</name>
    <dbReference type="NCBI Taxonomy" id="2081491"/>
    <lineage>
        <taxon>Eukaryota</taxon>
        <taxon>Haptista</taxon>
        <taxon>Haptophyta</taxon>
        <taxon>Pavlovophyceae</taxon>
        <taxon>Pavlovales</taxon>
        <taxon>Pavlovaceae</taxon>
        <taxon>Diacronema</taxon>
    </lineage>
</organism>
<dbReference type="Pfam" id="PF00570">
    <property type="entry name" value="HRDC"/>
    <property type="match status" value="1"/>
</dbReference>
<evidence type="ECO:0000256" key="3">
    <source>
        <dbReference type="SAM" id="MobiDB-lite"/>
    </source>
</evidence>
<feature type="compositionally biased region" description="Low complexity" evidence="3">
    <location>
        <begin position="1505"/>
        <end position="1521"/>
    </location>
</feature>
<evidence type="ECO:0000259" key="8">
    <source>
        <dbReference type="PROSITE" id="PS51194"/>
    </source>
</evidence>
<feature type="domain" description="Helicase C-terminal" evidence="8">
    <location>
        <begin position="1184"/>
        <end position="1349"/>
    </location>
</feature>
<feature type="domain" description="UvrC family homology region profile" evidence="5">
    <location>
        <begin position="118"/>
        <end position="275"/>
    </location>
</feature>
<feature type="chain" id="PRO_5035322419" description="DNA helicase" evidence="4">
    <location>
        <begin position="21"/>
        <end position="1521"/>
    </location>
</feature>
<dbReference type="Pfam" id="PF12344">
    <property type="entry name" value="UvrB"/>
    <property type="match status" value="1"/>
</dbReference>
<dbReference type="SMART" id="SM00341">
    <property type="entry name" value="HRDC"/>
    <property type="match status" value="1"/>
</dbReference>